<gene>
    <name evidence="2" type="ORF">SCLCIDRAFT_30582</name>
</gene>
<feature type="domain" description="Fungal-type protein kinase" evidence="1">
    <location>
        <begin position="15"/>
        <end position="183"/>
    </location>
</feature>
<evidence type="ECO:0000313" key="2">
    <source>
        <dbReference type="EMBL" id="KIM55159.1"/>
    </source>
</evidence>
<reference evidence="3" key="2">
    <citation type="submission" date="2015-01" db="EMBL/GenBank/DDBJ databases">
        <title>Evolutionary Origins and Diversification of the Mycorrhizal Mutualists.</title>
        <authorList>
            <consortium name="DOE Joint Genome Institute"/>
            <consortium name="Mycorrhizal Genomics Consortium"/>
            <person name="Kohler A."/>
            <person name="Kuo A."/>
            <person name="Nagy L.G."/>
            <person name="Floudas D."/>
            <person name="Copeland A."/>
            <person name="Barry K.W."/>
            <person name="Cichocki N."/>
            <person name="Veneault-Fourrey C."/>
            <person name="LaButti K."/>
            <person name="Lindquist E.A."/>
            <person name="Lipzen A."/>
            <person name="Lundell T."/>
            <person name="Morin E."/>
            <person name="Murat C."/>
            <person name="Riley R."/>
            <person name="Ohm R."/>
            <person name="Sun H."/>
            <person name="Tunlid A."/>
            <person name="Henrissat B."/>
            <person name="Grigoriev I.V."/>
            <person name="Hibbett D.S."/>
            <person name="Martin F."/>
        </authorList>
    </citation>
    <scope>NUCLEOTIDE SEQUENCE [LARGE SCALE GENOMIC DNA]</scope>
    <source>
        <strain evidence="3">Foug A</strain>
    </source>
</reference>
<sequence length="191" mass="21849">MKELQFVKDGIVHIIKLISILFISDNLHSQGTTVWKGVKMNKRQKNWGKENVVVKDSWINPLQKYAEGKILSILNEYRIEGILRLIHEQQIRTSHPISPGNKVNNSTHFLQALLAHHERGSYYLQVLSRIITEPVGDLITEFSCLGELLVAFLDYVVAHKEAVKIAHVLHHDMSLLNFILACKQGQTRSDH</sequence>
<dbReference type="Proteomes" id="UP000053989">
    <property type="component" value="Unassembled WGS sequence"/>
</dbReference>
<name>A0A0C3DFL5_9AGAM</name>
<organism evidence="2 3">
    <name type="scientific">Scleroderma citrinum Foug A</name>
    <dbReference type="NCBI Taxonomy" id="1036808"/>
    <lineage>
        <taxon>Eukaryota</taxon>
        <taxon>Fungi</taxon>
        <taxon>Dikarya</taxon>
        <taxon>Basidiomycota</taxon>
        <taxon>Agaricomycotina</taxon>
        <taxon>Agaricomycetes</taxon>
        <taxon>Agaricomycetidae</taxon>
        <taxon>Boletales</taxon>
        <taxon>Sclerodermatineae</taxon>
        <taxon>Sclerodermataceae</taxon>
        <taxon>Scleroderma</taxon>
    </lineage>
</organism>
<keyword evidence="3" id="KW-1185">Reference proteome</keyword>
<dbReference type="AlphaFoldDB" id="A0A0C3DFL5"/>
<proteinExistence type="predicted"/>
<dbReference type="EMBL" id="KN822140">
    <property type="protein sequence ID" value="KIM55159.1"/>
    <property type="molecule type" value="Genomic_DNA"/>
</dbReference>
<dbReference type="Pfam" id="PF17667">
    <property type="entry name" value="Pkinase_fungal"/>
    <property type="match status" value="1"/>
</dbReference>
<dbReference type="HOGENOM" id="CLU_1422189_0_0_1"/>
<protein>
    <recommendedName>
        <fullName evidence="1">Fungal-type protein kinase domain-containing protein</fullName>
    </recommendedName>
</protein>
<dbReference type="InParanoid" id="A0A0C3DFL5"/>
<evidence type="ECO:0000259" key="1">
    <source>
        <dbReference type="Pfam" id="PF17667"/>
    </source>
</evidence>
<dbReference type="OrthoDB" id="5569250at2759"/>
<reference evidence="2 3" key="1">
    <citation type="submission" date="2014-04" db="EMBL/GenBank/DDBJ databases">
        <authorList>
            <consortium name="DOE Joint Genome Institute"/>
            <person name="Kuo A."/>
            <person name="Kohler A."/>
            <person name="Nagy L.G."/>
            <person name="Floudas D."/>
            <person name="Copeland A."/>
            <person name="Barry K.W."/>
            <person name="Cichocki N."/>
            <person name="Veneault-Fourrey C."/>
            <person name="LaButti K."/>
            <person name="Lindquist E.A."/>
            <person name="Lipzen A."/>
            <person name="Lundell T."/>
            <person name="Morin E."/>
            <person name="Murat C."/>
            <person name="Sun H."/>
            <person name="Tunlid A."/>
            <person name="Henrissat B."/>
            <person name="Grigoriev I.V."/>
            <person name="Hibbett D.S."/>
            <person name="Martin F."/>
            <person name="Nordberg H.P."/>
            <person name="Cantor M.N."/>
            <person name="Hua S.X."/>
        </authorList>
    </citation>
    <scope>NUCLEOTIDE SEQUENCE [LARGE SCALE GENOMIC DNA]</scope>
    <source>
        <strain evidence="2 3">Foug A</strain>
    </source>
</reference>
<accession>A0A0C3DFL5</accession>
<dbReference type="InterPro" id="IPR040976">
    <property type="entry name" value="Pkinase_fungal"/>
</dbReference>
<evidence type="ECO:0000313" key="3">
    <source>
        <dbReference type="Proteomes" id="UP000053989"/>
    </source>
</evidence>